<accession>A0ABV7XBL3</accession>
<keyword evidence="3" id="KW-1185">Reference proteome</keyword>
<feature type="compositionally biased region" description="Low complexity" evidence="1">
    <location>
        <begin position="74"/>
        <end position="89"/>
    </location>
</feature>
<dbReference type="InterPro" id="IPR011681">
    <property type="entry name" value="GcrA"/>
</dbReference>
<protein>
    <submittedName>
        <fullName evidence="2">GcrA family cell cycle regulator</fullName>
    </submittedName>
</protein>
<feature type="compositionally biased region" description="Pro residues" evidence="1">
    <location>
        <begin position="90"/>
        <end position="100"/>
    </location>
</feature>
<evidence type="ECO:0000313" key="2">
    <source>
        <dbReference type="EMBL" id="MFC3713517.1"/>
    </source>
</evidence>
<comment type="caution">
    <text evidence="2">The sequence shown here is derived from an EMBL/GenBank/DDBJ whole genome shotgun (WGS) entry which is preliminary data.</text>
</comment>
<dbReference type="Pfam" id="PF07750">
    <property type="entry name" value="GcrA"/>
    <property type="match status" value="1"/>
</dbReference>
<proteinExistence type="predicted"/>
<dbReference type="RefSeq" id="WP_380862086.1">
    <property type="nucleotide sequence ID" value="NZ_JBHRXV010000011.1"/>
</dbReference>
<name>A0ABV7XBL3_9SPHN</name>
<gene>
    <name evidence="2" type="ORF">ACFOMD_13110</name>
</gene>
<evidence type="ECO:0000256" key="1">
    <source>
        <dbReference type="SAM" id="MobiDB-lite"/>
    </source>
</evidence>
<feature type="region of interest" description="Disordered" evidence="1">
    <location>
        <begin position="164"/>
        <end position="187"/>
    </location>
</feature>
<dbReference type="Gene3D" id="1.10.10.60">
    <property type="entry name" value="Homeodomain-like"/>
    <property type="match status" value="1"/>
</dbReference>
<evidence type="ECO:0000313" key="3">
    <source>
        <dbReference type="Proteomes" id="UP001595615"/>
    </source>
</evidence>
<reference evidence="3" key="1">
    <citation type="journal article" date="2019" name="Int. J. Syst. Evol. Microbiol.">
        <title>The Global Catalogue of Microorganisms (GCM) 10K type strain sequencing project: providing services to taxonomists for standard genome sequencing and annotation.</title>
        <authorList>
            <consortium name="The Broad Institute Genomics Platform"/>
            <consortium name="The Broad Institute Genome Sequencing Center for Infectious Disease"/>
            <person name="Wu L."/>
            <person name="Ma J."/>
        </authorList>
    </citation>
    <scope>NUCLEOTIDE SEQUENCE [LARGE SCALE GENOMIC DNA]</scope>
    <source>
        <strain evidence="3">KCTC 42644</strain>
    </source>
</reference>
<dbReference type="EMBL" id="JBHRXV010000011">
    <property type="protein sequence ID" value="MFC3713517.1"/>
    <property type="molecule type" value="Genomic_DNA"/>
</dbReference>
<feature type="region of interest" description="Disordered" evidence="1">
    <location>
        <begin position="43"/>
        <end position="105"/>
    </location>
</feature>
<sequence>MSWTDERIDQLKQLWEKGLTASQIAEKLAGGISRNAVIGKAHRLGLKARPSPVKSGESSAAEAAPAAPRPTPAAAPAAPAASAAAAPSPVEAPRPKPAAPAAPRVVATTTGAGGKTSLLDLSDKICKWPIGHPGDADFHFCGKPAQPSFPYCGEHCAVAYQAQLPRRDRPGGGGRPFPPTMPGMRPR</sequence>
<dbReference type="Proteomes" id="UP001595615">
    <property type="component" value="Unassembled WGS sequence"/>
</dbReference>
<organism evidence="2 3">
    <name type="scientific">Sphingoaurantiacus capsulatus</name>
    <dbReference type="NCBI Taxonomy" id="1771310"/>
    <lineage>
        <taxon>Bacteria</taxon>
        <taxon>Pseudomonadati</taxon>
        <taxon>Pseudomonadota</taxon>
        <taxon>Alphaproteobacteria</taxon>
        <taxon>Sphingomonadales</taxon>
        <taxon>Sphingosinicellaceae</taxon>
        <taxon>Sphingoaurantiacus</taxon>
    </lineage>
</organism>